<evidence type="ECO:0000259" key="1">
    <source>
        <dbReference type="SMART" id="SM00849"/>
    </source>
</evidence>
<name>A0ABN6L8S3_9BACT</name>
<evidence type="ECO:0000313" key="3">
    <source>
        <dbReference type="Proteomes" id="UP001354989"/>
    </source>
</evidence>
<dbReference type="SUPFAM" id="SSF56281">
    <property type="entry name" value="Metallo-hydrolase/oxidoreductase"/>
    <property type="match status" value="1"/>
</dbReference>
<dbReference type="Pfam" id="PF12706">
    <property type="entry name" value="Lactamase_B_2"/>
    <property type="match status" value="1"/>
</dbReference>
<evidence type="ECO:0000313" key="2">
    <source>
        <dbReference type="EMBL" id="BDC99590.1"/>
    </source>
</evidence>
<gene>
    <name evidence="2" type="ORF">PEPS_18710</name>
</gene>
<dbReference type="InterPro" id="IPR001279">
    <property type="entry name" value="Metallo-B-lactamas"/>
</dbReference>
<proteinExistence type="predicted"/>
<reference evidence="2 3" key="1">
    <citation type="submission" date="2021-12" db="EMBL/GenBank/DDBJ databases">
        <title>Genome sequencing of bacteria with rrn-lacking chromosome and rrn-plasmid.</title>
        <authorList>
            <person name="Anda M."/>
            <person name="Iwasaki W."/>
        </authorList>
    </citation>
    <scope>NUCLEOTIDE SEQUENCE [LARGE SCALE GENOMIC DNA]</scope>
    <source>
        <strain evidence="2 3">NBRC 101262</strain>
    </source>
</reference>
<accession>A0ABN6L8S3</accession>
<dbReference type="PANTHER" id="PTHR42663">
    <property type="entry name" value="HYDROLASE C777.06C-RELATED-RELATED"/>
    <property type="match status" value="1"/>
</dbReference>
<dbReference type="CDD" id="cd16279">
    <property type="entry name" value="metallo-hydrolase-like_MBL-fold"/>
    <property type="match status" value="1"/>
</dbReference>
<dbReference type="EMBL" id="AP025292">
    <property type="protein sequence ID" value="BDC99590.1"/>
    <property type="molecule type" value="Genomic_DNA"/>
</dbReference>
<dbReference type="Proteomes" id="UP001354989">
    <property type="component" value="Chromosome"/>
</dbReference>
<dbReference type="InterPro" id="IPR036866">
    <property type="entry name" value="RibonucZ/Hydroxyglut_hydro"/>
</dbReference>
<dbReference type="GO" id="GO:0016787">
    <property type="term" value="F:hydrolase activity"/>
    <property type="evidence" value="ECO:0007669"/>
    <property type="project" value="UniProtKB-KW"/>
</dbReference>
<keyword evidence="3" id="KW-1185">Reference proteome</keyword>
<dbReference type="Gene3D" id="3.60.15.10">
    <property type="entry name" value="Ribonuclease Z/Hydroxyacylglutathione hydrolase-like"/>
    <property type="match status" value="1"/>
</dbReference>
<protein>
    <submittedName>
        <fullName evidence="2">Hydrolase</fullName>
    </submittedName>
</protein>
<dbReference type="PANTHER" id="PTHR42663:SF6">
    <property type="entry name" value="HYDROLASE C777.06C-RELATED"/>
    <property type="match status" value="1"/>
</dbReference>
<feature type="domain" description="Metallo-beta-lactamase" evidence="1">
    <location>
        <begin position="34"/>
        <end position="222"/>
    </location>
</feature>
<sequence>MKITFLGTGTSQGVPIINCDCQVCSSLDFRDKRLRCSVHIETEDTHIIIDTGPDFRQQVLRERIPDLDAVLLTHEHKDHIAGLDDIRGYNFSLNKSIDVFGRDQVIERLKIEFPYAFEGNYVGKPKINTHTLNGKPFHIGNTKVVPIDGLHGEMPCFGFRINDFTYITDMNQLPETEWPKIAGSKILVLNALHHQPHYSHFTLKEALELAKNLGVKETYFTHMSHHMGLHSSVNAGLPMGINLAYDGLKLHL</sequence>
<keyword evidence="2" id="KW-0378">Hydrolase</keyword>
<organism evidence="2 3">
    <name type="scientific">Persicobacter psychrovividus</name>
    <dbReference type="NCBI Taxonomy" id="387638"/>
    <lineage>
        <taxon>Bacteria</taxon>
        <taxon>Pseudomonadati</taxon>
        <taxon>Bacteroidota</taxon>
        <taxon>Cytophagia</taxon>
        <taxon>Cytophagales</taxon>
        <taxon>Persicobacteraceae</taxon>
        <taxon>Persicobacter</taxon>
    </lineage>
</organism>
<dbReference type="SMART" id="SM00849">
    <property type="entry name" value="Lactamase_B"/>
    <property type="match status" value="1"/>
</dbReference>
<dbReference type="RefSeq" id="WP_338396894.1">
    <property type="nucleotide sequence ID" value="NZ_AP025292.1"/>
</dbReference>